<dbReference type="AlphaFoldDB" id="A0A2A5IEI1"/>
<accession>A0A2A5IEI1</accession>
<reference evidence="1 2" key="1">
    <citation type="submission" date="2017-06" db="EMBL/GenBank/DDBJ databases">
        <title>Draft Genome Sequence of Bacillus sp Strain 36R Isolated from saline sediment at Atanasia, Sonora, Mexico.</title>
        <authorList>
            <person name="Sanchez Diaz R."/>
            <person name="Quiroz Macias M.E."/>
            <person name="Ibarra Gamez J.C."/>
            <person name="Enciso Ibarra J."/>
            <person name="Gomez Gil B."/>
            <person name="Galaviz Silva L."/>
        </authorList>
    </citation>
    <scope>NUCLEOTIDE SEQUENCE [LARGE SCALE GENOMIC DNA]</scope>
    <source>
        <strain evidence="1 2">36R_ATNSAL</strain>
    </source>
</reference>
<dbReference type="EMBL" id="NKHG01000221">
    <property type="protein sequence ID" value="PCK15516.1"/>
    <property type="molecule type" value="Genomic_DNA"/>
</dbReference>
<evidence type="ECO:0000313" key="2">
    <source>
        <dbReference type="Proteomes" id="UP000228754"/>
    </source>
</evidence>
<sequence>MVNVIIKKEDYQEINLKLQVDKLKDMDFYFELIFSSKSQSNEFKVVMNPSDLIQLRDKINDTIFKLT</sequence>
<dbReference type="Proteomes" id="UP000228754">
    <property type="component" value="Unassembled WGS sequence"/>
</dbReference>
<evidence type="ECO:0000313" key="1">
    <source>
        <dbReference type="EMBL" id="PCK15516.1"/>
    </source>
</evidence>
<gene>
    <name evidence="1" type="ORF">CEY02_20585</name>
</gene>
<name>A0A2A5IEI1_BACPU</name>
<organism evidence="1 2">
    <name type="scientific">Bacillus pumilus</name>
    <name type="common">Bacillus mesentericus</name>
    <dbReference type="NCBI Taxonomy" id="1408"/>
    <lineage>
        <taxon>Bacteria</taxon>
        <taxon>Bacillati</taxon>
        <taxon>Bacillota</taxon>
        <taxon>Bacilli</taxon>
        <taxon>Bacillales</taxon>
        <taxon>Bacillaceae</taxon>
        <taxon>Bacillus</taxon>
    </lineage>
</organism>
<protein>
    <submittedName>
        <fullName evidence="1">Uncharacterized protein</fullName>
    </submittedName>
</protein>
<proteinExistence type="predicted"/>
<comment type="caution">
    <text evidence="1">The sequence shown here is derived from an EMBL/GenBank/DDBJ whole genome shotgun (WGS) entry which is preliminary data.</text>
</comment>